<dbReference type="FunFam" id="1.25.40.10:FF:000348">
    <property type="entry name" value="Pentatricopeptide repeat-containing protein chloroplastic"/>
    <property type="match status" value="1"/>
</dbReference>
<dbReference type="AlphaFoldDB" id="A0AB40BLF4"/>
<feature type="repeat" description="PPR" evidence="2">
    <location>
        <begin position="287"/>
        <end position="317"/>
    </location>
</feature>
<sequence length="541" mass="60120">MLLPSWGHLRCFSSSSSSLSHLSLISSLLNKCSTLKHISQAHAFMLHRGLDMDAVLLSKLILACSLLGFTDLAYSIFKHRECHDVYAYNTMIRSLSRAGFAKDAIFLFNGIQATGLRPDTYSFPFALKAAAHLSVLELGQELHGQIVRLGFGLDVHVMTGLIHMYSFCGGIDHARKLFDGIPQRDVVVWNAMVAGYVRHGELESARVLFEQMPERNVISWTAVIAGYAQMNRAAEAIEIFRRMQLEGGVDPDEIALLAALSACAQLGALDLGEWIHRYTKKRGFYKIVPLMNALIDMYAKCGNIEEALNVFESMQSRSVITWTIMIAGFALHGLGNEALNMFKRMEMQNVRPNDVTFIAILSACSHAGQTDLGRLYFDNMSSCYNVEPKIEHYGCMVDLLGRAGCLKEARDLIKDMPFKANAAIWGALLAAARTCGDVELGEYALRKLIEVEPHNSGNYTLLSNIYAAHGKWEGVGKLRKMMKVESVKKVPGGSSIEVDGTVHEFTSRDGSHPCFKMIYEVLYSIDGHLRIRGFPPMLYGE</sequence>
<dbReference type="GO" id="GO:0009451">
    <property type="term" value="P:RNA modification"/>
    <property type="evidence" value="ECO:0007669"/>
    <property type="project" value="InterPro"/>
</dbReference>
<dbReference type="PANTHER" id="PTHR47926">
    <property type="entry name" value="PENTATRICOPEPTIDE REPEAT-CONTAINING PROTEIN"/>
    <property type="match status" value="1"/>
</dbReference>
<dbReference type="PANTHER" id="PTHR47926:SF432">
    <property type="entry name" value="(WILD MALAYSIAN BANANA) HYPOTHETICAL PROTEIN"/>
    <property type="match status" value="1"/>
</dbReference>
<protein>
    <submittedName>
        <fullName evidence="4">Pentatricopeptide repeat-containing protein At5g56310</fullName>
    </submittedName>
</protein>
<dbReference type="Pfam" id="PF01535">
    <property type="entry name" value="PPR"/>
    <property type="match status" value="3"/>
</dbReference>
<dbReference type="SUPFAM" id="SSF48452">
    <property type="entry name" value="TPR-like"/>
    <property type="match status" value="1"/>
</dbReference>
<dbReference type="InterPro" id="IPR046960">
    <property type="entry name" value="PPR_At4g14850-like_plant"/>
</dbReference>
<dbReference type="GO" id="GO:0003723">
    <property type="term" value="F:RNA binding"/>
    <property type="evidence" value="ECO:0007669"/>
    <property type="project" value="InterPro"/>
</dbReference>
<dbReference type="Pfam" id="PF20431">
    <property type="entry name" value="E_motif"/>
    <property type="match status" value="1"/>
</dbReference>
<accession>A0AB40BLF4</accession>
<dbReference type="InterPro" id="IPR002885">
    <property type="entry name" value="PPR_rpt"/>
</dbReference>
<dbReference type="FunFam" id="1.25.40.10:FF:000242">
    <property type="entry name" value="Pentatricopeptide repeat-containing protein"/>
    <property type="match status" value="1"/>
</dbReference>
<dbReference type="GeneID" id="120264518"/>
<reference evidence="4" key="1">
    <citation type="submission" date="2025-08" db="UniProtKB">
        <authorList>
            <consortium name="RefSeq"/>
        </authorList>
    </citation>
    <scope>IDENTIFICATION</scope>
</reference>
<keyword evidence="1" id="KW-0677">Repeat</keyword>
<dbReference type="InterPro" id="IPR011990">
    <property type="entry name" value="TPR-like_helical_dom_sf"/>
</dbReference>
<organism evidence="3 4">
    <name type="scientific">Dioscorea cayennensis subsp. rotundata</name>
    <name type="common">White Guinea yam</name>
    <name type="synonym">Dioscorea rotundata</name>
    <dbReference type="NCBI Taxonomy" id="55577"/>
    <lineage>
        <taxon>Eukaryota</taxon>
        <taxon>Viridiplantae</taxon>
        <taxon>Streptophyta</taxon>
        <taxon>Embryophyta</taxon>
        <taxon>Tracheophyta</taxon>
        <taxon>Spermatophyta</taxon>
        <taxon>Magnoliopsida</taxon>
        <taxon>Liliopsida</taxon>
        <taxon>Dioscoreales</taxon>
        <taxon>Dioscoreaceae</taxon>
        <taxon>Dioscorea</taxon>
    </lineage>
</organism>
<feature type="repeat" description="PPR" evidence="2">
    <location>
        <begin position="84"/>
        <end position="118"/>
    </location>
</feature>
<keyword evidence="3" id="KW-1185">Reference proteome</keyword>
<dbReference type="RefSeq" id="XP_039128267.1">
    <property type="nucleotide sequence ID" value="XM_039272333.1"/>
</dbReference>
<gene>
    <name evidence="4" type="primary">LOC120264518</name>
</gene>
<proteinExistence type="predicted"/>
<dbReference type="Pfam" id="PF13041">
    <property type="entry name" value="PPR_2"/>
    <property type="match status" value="2"/>
</dbReference>
<dbReference type="Proteomes" id="UP001515500">
    <property type="component" value="Chromosome 7"/>
</dbReference>
<evidence type="ECO:0000313" key="3">
    <source>
        <dbReference type="Proteomes" id="UP001515500"/>
    </source>
</evidence>
<evidence type="ECO:0000313" key="4">
    <source>
        <dbReference type="RefSeq" id="XP_039128267.1"/>
    </source>
</evidence>
<dbReference type="PROSITE" id="PS51375">
    <property type="entry name" value="PPR"/>
    <property type="match status" value="4"/>
</dbReference>
<feature type="repeat" description="PPR" evidence="2">
    <location>
        <begin position="185"/>
        <end position="219"/>
    </location>
</feature>
<evidence type="ECO:0000256" key="2">
    <source>
        <dbReference type="PROSITE-ProRule" id="PRU00708"/>
    </source>
</evidence>
<name>A0AB40BLF4_DIOCR</name>
<dbReference type="InterPro" id="IPR046848">
    <property type="entry name" value="E_motif"/>
</dbReference>
<feature type="repeat" description="PPR" evidence="2">
    <location>
        <begin position="318"/>
        <end position="352"/>
    </location>
</feature>
<dbReference type="NCBIfam" id="TIGR00756">
    <property type="entry name" value="PPR"/>
    <property type="match status" value="5"/>
</dbReference>
<evidence type="ECO:0000256" key="1">
    <source>
        <dbReference type="ARBA" id="ARBA00022737"/>
    </source>
</evidence>
<dbReference type="Gene3D" id="1.25.40.10">
    <property type="entry name" value="Tetratricopeptide repeat domain"/>
    <property type="match status" value="3"/>
</dbReference>